<comment type="caution">
    <text evidence="1">The sequence shown here is derived from an EMBL/GenBank/DDBJ whole genome shotgun (WGS) entry which is preliminary data.</text>
</comment>
<dbReference type="EMBL" id="CM042882">
    <property type="protein sequence ID" value="KAI4380473.1"/>
    <property type="molecule type" value="Genomic_DNA"/>
</dbReference>
<protein>
    <submittedName>
        <fullName evidence="1">Uncharacterized protein</fullName>
    </submittedName>
</protein>
<sequence length="167" mass="18338">MFRQSRDSNSSCNTAGCGFSLTSFGKKYYIGAKIRDTMLFGPRVKFSASLGRLVGAKKVVDGGNFEATFRRRDFPERNELVSLTVTVLSFEMEMILDGNVQLEFPLTRDTKLSIVGNLNSWGIGQLPIKTSTSEHLEIATIALLSIFRGLFTRKVSKDTGVGNLDGG</sequence>
<accession>A0ACB9RN99</accession>
<organism evidence="1 2">
    <name type="scientific">Melastoma candidum</name>
    <dbReference type="NCBI Taxonomy" id="119954"/>
    <lineage>
        <taxon>Eukaryota</taxon>
        <taxon>Viridiplantae</taxon>
        <taxon>Streptophyta</taxon>
        <taxon>Embryophyta</taxon>
        <taxon>Tracheophyta</taxon>
        <taxon>Spermatophyta</taxon>
        <taxon>Magnoliopsida</taxon>
        <taxon>eudicotyledons</taxon>
        <taxon>Gunneridae</taxon>
        <taxon>Pentapetalae</taxon>
        <taxon>rosids</taxon>
        <taxon>malvids</taxon>
        <taxon>Myrtales</taxon>
        <taxon>Melastomataceae</taxon>
        <taxon>Melastomatoideae</taxon>
        <taxon>Melastomateae</taxon>
        <taxon>Melastoma</taxon>
    </lineage>
</organism>
<keyword evidence="2" id="KW-1185">Reference proteome</keyword>
<proteinExistence type="predicted"/>
<dbReference type="Proteomes" id="UP001057402">
    <property type="component" value="Chromosome 3"/>
</dbReference>
<name>A0ACB9RN99_9MYRT</name>
<reference evidence="2" key="1">
    <citation type="journal article" date="2023" name="Front. Plant Sci.">
        <title>Chromosomal-level genome assembly of Melastoma candidum provides insights into trichome evolution.</title>
        <authorList>
            <person name="Zhong Y."/>
            <person name="Wu W."/>
            <person name="Sun C."/>
            <person name="Zou P."/>
            <person name="Liu Y."/>
            <person name="Dai S."/>
            <person name="Zhou R."/>
        </authorList>
    </citation>
    <scope>NUCLEOTIDE SEQUENCE [LARGE SCALE GENOMIC DNA]</scope>
</reference>
<evidence type="ECO:0000313" key="2">
    <source>
        <dbReference type="Proteomes" id="UP001057402"/>
    </source>
</evidence>
<evidence type="ECO:0000313" key="1">
    <source>
        <dbReference type="EMBL" id="KAI4380473.1"/>
    </source>
</evidence>
<gene>
    <name evidence="1" type="ORF">MLD38_006659</name>
</gene>